<dbReference type="InterPro" id="IPR050469">
    <property type="entry name" value="Diguanylate_Cyclase"/>
</dbReference>
<dbReference type="InterPro" id="IPR029787">
    <property type="entry name" value="Nucleotide_cyclase"/>
</dbReference>
<dbReference type="HOGENOM" id="CLU_000445_11_16_0"/>
<dbReference type="CDD" id="cd01949">
    <property type="entry name" value="GGDEF"/>
    <property type="match status" value="1"/>
</dbReference>
<dbReference type="EMBL" id="CP003382">
    <property type="protein sequence ID" value="AFZ68141.1"/>
    <property type="molecule type" value="Genomic_DNA"/>
</dbReference>
<dbReference type="GO" id="GO:0052621">
    <property type="term" value="F:diguanylate cyclase activity"/>
    <property type="evidence" value="ECO:0007669"/>
    <property type="project" value="TreeGrafter"/>
</dbReference>
<dbReference type="GO" id="GO:0005886">
    <property type="term" value="C:plasma membrane"/>
    <property type="evidence" value="ECO:0007669"/>
    <property type="project" value="TreeGrafter"/>
</dbReference>
<dbReference type="PANTHER" id="PTHR45138">
    <property type="entry name" value="REGULATORY COMPONENTS OF SENSORY TRANSDUCTION SYSTEM"/>
    <property type="match status" value="1"/>
</dbReference>
<dbReference type="GO" id="GO:0043709">
    <property type="term" value="P:cell adhesion involved in single-species biofilm formation"/>
    <property type="evidence" value="ECO:0007669"/>
    <property type="project" value="TreeGrafter"/>
</dbReference>
<gene>
    <name evidence="2" type="ordered locus">Deipe_2676</name>
</gene>
<dbReference type="SMART" id="SM00267">
    <property type="entry name" value="GGDEF"/>
    <property type="match status" value="1"/>
</dbReference>
<evidence type="ECO:0000259" key="1">
    <source>
        <dbReference type="PROSITE" id="PS50887"/>
    </source>
</evidence>
<dbReference type="PROSITE" id="PS50887">
    <property type="entry name" value="GGDEF"/>
    <property type="match status" value="1"/>
</dbReference>
<dbReference type="KEGG" id="dpd:Deipe_2676"/>
<sequence>MKSLPLLNRASFDEALEQLNRQQPLTVGLMDLDNFQSVNDQLGHDVGDKVLRFVERVLTGSLPGDSLVARIGGDEYALALPDTSTETALILLNEVTGHFRDSIGSLDVPRSLGLGLSVGLAQRPAHAQTPAELLRAADEALLRAKREGRGRIAIYVESKMVLKSNYYPKASLERLAKLSTALGRTEASLLREALDELIDKHRESL</sequence>
<feature type="domain" description="GGDEF" evidence="1">
    <location>
        <begin position="23"/>
        <end position="157"/>
    </location>
</feature>
<proteinExistence type="predicted"/>
<dbReference type="Proteomes" id="UP000010467">
    <property type="component" value="Chromosome"/>
</dbReference>
<organism evidence="2 3">
    <name type="scientific">Deinococcus peraridilitoris (strain DSM 19664 / LMG 22246 / CIP 109416 / KR-200)</name>
    <dbReference type="NCBI Taxonomy" id="937777"/>
    <lineage>
        <taxon>Bacteria</taxon>
        <taxon>Thermotogati</taxon>
        <taxon>Deinococcota</taxon>
        <taxon>Deinococci</taxon>
        <taxon>Deinococcales</taxon>
        <taxon>Deinococcaceae</taxon>
        <taxon>Deinococcus</taxon>
    </lineage>
</organism>
<evidence type="ECO:0000313" key="3">
    <source>
        <dbReference type="Proteomes" id="UP000010467"/>
    </source>
</evidence>
<dbReference type="GO" id="GO:1902201">
    <property type="term" value="P:negative regulation of bacterial-type flagellum-dependent cell motility"/>
    <property type="evidence" value="ECO:0007669"/>
    <property type="project" value="TreeGrafter"/>
</dbReference>
<dbReference type="AlphaFoldDB" id="L0A2T6"/>
<dbReference type="InterPro" id="IPR000160">
    <property type="entry name" value="GGDEF_dom"/>
</dbReference>
<dbReference type="eggNOG" id="COG2199">
    <property type="taxonomic scope" value="Bacteria"/>
</dbReference>
<dbReference type="RefSeq" id="WP_015236443.1">
    <property type="nucleotide sequence ID" value="NC_019793.1"/>
</dbReference>
<dbReference type="PATRIC" id="fig|937777.3.peg.2686"/>
<reference evidence="3" key="1">
    <citation type="submission" date="2012-03" db="EMBL/GenBank/DDBJ databases">
        <title>Complete sequence of chromosome of Deinococcus peraridilitoris DSM 19664.</title>
        <authorList>
            <person name="Lucas S."/>
            <person name="Copeland A."/>
            <person name="Lapidus A."/>
            <person name="Glavina del Rio T."/>
            <person name="Dalin E."/>
            <person name="Tice H."/>
            <person name="Bruce D."/>
            <person name="Goodwin L."/>
            <person name="Pitluck S."/>
            <person name="Peters L."/>
            <person name="Mikhailova N."/>
            <person name="Lu M."/>
            <person name="Kyrpides N."/>
            <person name="Mavromatis K."/>
            <person name="Ivanova N."/>
            <person name="Brettin T."/>
            <person name="Detter J.C."/>
            <person name="Han C."/>
            <person name="Larimer F."/>
            <person name="Land M."/>
            <person name="Hauser L."/>
            <person name="Markowitz V."/>
            <person name="Cheng J.-F."/>
            <person name="Hugenholtz P."/>
            <person name="Woyke T."/>
            <person name="Wu D."/>
            <person name="Pukall R."/>
            <person name="Steenblock K."/>
            <person name="Brambilla E."/>
            <person name="Klenk H.-P."/>
            <person name="Eisen J.A."/>
        </authorList>
    </citation>
    <scope>NUCLEOTIDE SEQUENCE [LARGE SCALE GENOMIC DNA]</scope>
    <source>
        <strain evidence="3">DSM 19664 / LMG 22246 / CIP 109416 / KR-200</strain>
    </source>
</reference>
<evidence type="ECO:0000313" key="2">
    <source>
        <dbReference type="EMBL" id="AFZ68141.1"/>
    </source>
</evidence>
<dbReference type="Gene3D" id="3.30.70.270">
    <property type="match status" value="1"/>
</dbReference>
<dbReference type="SUPFAM" id="SSF55073">
    <property type="entry name" value="Nucleotide cyclase"/>
    <property type="match status" value="1"/>
</dbReference>
<dbReference type="STRING" id="937777.Deipe_2676"/>
<dbReference type="Pfam" id="PF00990">
    <property type="entry name" value="GGDEF"/>
    <property type="match status" value="1"/>
</dbReference>
<dbReference type="NCBIfam" id="TIGR00254">
    <property type="entry name" value="GGDEF"/>
    <property type="match status" value="1"/>
</dbReference>
<dbReference type="OrthoDB" id="9804955at2"/>
<name>L0A2T6_DEIPD</name>
<keyword evidence="3" id="KW-1185">Reference proteome</keyword>
<protein>
    <submittedName>
        <fullName evidence="2">Diguanylate cyclase (GGDEF) domain-containing protein</fullName>
    </submittedName>
</protein>
<accession>L0A2T6</accession>
<dbReference type="InterPro" id="IPR043128">
    <property type="entry name" value="Rev_trsase/Diguanyl_cyclase"/>
</dbReference>
<dbReference type="PANTHER" id="PTHR45138:SF24">
    <property type="entry name" value="DIGUANYLATE CYCLASE DGCC-RELATED"/>
    <property type="match status" value="1"/>
</dbReference>